<dbReference type="EMBL" id="SDMP01000011">
    <property type="protein sequence ID" value="RYR31679.1"/>
    <property type="molecule type" value="Genomic_DNA"/>
</dbReference>
<protein>
    <submittedName>
        <fullName evidence="1">Uncharacterized protein</fullName>
    </submittedName>
</protein>
<evidence type="ECO:0000313" key="2">
    <source>
        <dbReference type="Proteomes" id="UP000289738"/>
    </source>
</evidence>
<comment type="caution">
    <text evidence="1">The sequence shown here is derived from an EMBL/GenBank/DDBJ whole genome shotgun (WGS) entry which is preliminary data.</text>
</comment>
<dbReference type="AlphaFoldDB" id="A0A445AZ31"/>
<reference evidence="1 2" key="1">
    <citation type="submission" date="2019-01" db="EMBL/GenBank/DDBJ databases">
        <title>Sequencing of cultivated peanut Arachis hypogaea provides insights into genome evolution and oil improvement.</title>
        <authorList>
            <person name="Chen X."/>
        </authorList>
    </citation>
    <scope>NUCLEOTIDE SEQUENCE [LARGE SCALE GENOMIC DNA]</scope>
    <source>
        <strain evidence="2">cv. Fuhuasheng</strain>
        <tissue evidence="1">Leaves</tissue>
    </source>
</reference>
<organism evidence="1 2">
    <name type="scientific">Arachis hypogaea</name>
    <name type="common">Peanut</name>
    <dbReference type="NCBI Taxonomy" id="3818"/>
    <lineage>
        <taxon>Eukaryota</taxon>
        <taxon>Viridiplantae</taxon>
        <taxon>Streptophyta</taxon>
        <taxon>Embryophyta</taxon>
        <taxon>Tracheophyta</taxon>
        <taxon>Spermatophyta</taxon>
        <taxon>Magnoliopsida</taxon>
        <taxon>eudicotyledons</taxon>
        <taxon>Gunneridae</taxon>
        <taxon>Pentapetalae</taxon>
        <taxon>rosids</taxon>
        <taxon>fabids</taxon>
        <taxon>Fabales</taxon>
        <taxon>Fabaceae</taxon>
        <taxon>Papilionoideae</taxon>
        <taxon>50 kb inversion clade</taxon>
        <taxon>dalbergioids sensu lato</taxon>
        <taxon>Dalbergieae</taxon>
        <taxon>Pterocarpus clade</taxon>
        <taxon>Arachis</taxon>
    </lineage>
</organism>
<accession>A0A445AZ31</accession>
<dbReference type="Proteomes" id="UP000289738">
    <property type="component" value="Chromosome B01"/>
</dbReference>
<name>A0A445AZ31_ARAHY</name>
<gene>
    <name evidence="1" type="ORF">Ahy_B01g056546</name>
</gene>
<sequence length="112" mass="12932">MDMHKRRKNFMETNIKKSKELLKSMDHGHVSDISMKEVNKDLVTSFKEKLEAISSLKSIFKVPVKLLQTNQKVYIPTKVLEGKDFPSTAYCYFVTELNIRLVSFTGSMEVGR</sequence>
<proteinExistence type="predicted"/>
<evidence type="ECO:0000313" key="1">
    <source>
        <dbReference type="EMBL" id="RYR31679.1"/>
    </source>
</evidence>
<keyword evidence="2" id="KW-1185">Reference proteome</keyword>